<dbReference type="Proteomes" id="UP000589520">
    <property type="component" value="Unassembled WGS sequence"/>
</dbReference>
<keyword evidence="1" id="KW-0732">Signal</keyword>
<dbReference type="AlphaFoldDB" id="A0A7Y9PGY1"/>
<protein>
    <recommendedName>
        <fullName evidence="4">Adhesin domain-containing protein</fullName>
    </recommendedName>
</protein>
<organism evidence="2 3">
    <name type="scientific">Granulicella arctica</name>
    <dbReference type="NCBI Taxonomy" id="940613"/>
    <lineage>
        <taxon>Bacteria</taxon>
        <taxon>Pseudomonadati</taxon>
        <taxon>Acidobacteriota</taxon>
        <taxon>Terriglobia</taxon>
        <taxon>Terriglobales</taxon>
        <taxon>Acidobacteriaceae</taxon>
        <taxon>Granulicella</taxon>
    </lineage>
</organism>
<name>A0A7Y9PGY1_9BACT</name>
<proteinExistence type="predicted"/>
<sequence>MRLSSALTAILFSATACLAASAQSGTCAAPPSMPLNPESALSIDSRSAGIEVVGTDQEGVRISCKLDEQDKAGEIKIAFSKTGNSHQIRIEGGPRNNVQIRIEVPQRTDLALNASAGEWKVSHVIGNKKIQLLAGEISVTPIPLEEYGFVDASVRIGAVNIPSKGVSKGGFFRSYTATAAPGKYRLEAHVTTGDITLE</sequence>
<reference evidence="2 3" key="1">
    <citation type="submission" date="2020-07" db="EMBL/GenBank/DDBJ databases">
        <title>Genomic Encyclopedia of Type Strains, Phase IV (KMG-V): Genome sequencing to study the core and pangenomes of soil and plant-associated prokaryotes.</title>
        <authorList>
            <person name="Whitman W."/>
        </authorList>
    </citation>
    <scope>NUCLEOTIDE SEQUENCE [LARGE SCALE GENOMIC DNA]</scope>
    <source>
        <strain evidence="2 3">X4EP2</strain>
    </source>
</reference>
<evidence type="ECO:0008006" key="4">
    <source>
        <dbReference type="Google" id="ProtNLM"/>
    </source>
</evidence>
<feature type="chain" id="PRO_5031131400" description="Adhesin domain-containing protein" evidence="1">
    <location>
        <begin position="23"/>
        <end position="198"/>
    </location>
</feature>
<dbReference type="EMBL" id="JACCCW010000002">
    <property type="protein sequence ID" value="NYF79666.1"/>
    <property type="molecule type" value="Genomic_DNA"/>
</dbReference>
<keyword evidence="3" id="KW-1185">Reference proteome</keyword>
<evidence type="ECO:0000256" key="1">
    <source>
        <dbReference type="SAM" id="SignalP"/>
    </source>
</evidence>
<gene>
    <name evidence="2" type="ORF">HDF17_001986</name>
</gene>
<accession>A0A7Y9PGY1</accession>
<comment type="caution">
    <text evidence="2">The sequence shown here is derived from an EMBL/GenBank/DDBJ whole genome shotgun (WGS) entry which is preliminary data.</text>
</comment>
<dbReference type="PROSITE" id="PS51257">
    <property type="entry name" value="PROKAR_LIPOPROTEIN"/>
    <property type="match status" value="1"/>
</dbReference>
<feature type="signal peptide" evidence="1">
    <location>
        <begin position="1"/>
        <end position="22"/>
    </location>
</feature>
<dbReference type="RefSeq" id="WP_179490475.1">
    <property type="nucleotide sequence ID" value="NZ_JACCCW010000002.1"/>
</dbReference>
<evidence type="ECO:0000313" key="2">
    <source>
        <dbReference type="EMBL" id="NYF79666.1"/>
    </source>
</evidence>
<evidence type="ECO:0000313" key="3">
    <source>
        <dbReference type="Proteomes" id="UP000589520"/>
    </source>
</evidence>